<protein>
    <recommendedName>
        <fullName evidence="2">AB hydrolase-1 domain-containing protein</fullName>
    </recommendedName>
</protein>
<dbReference type="InterPro" id="IPR029058">
    <property type="entry name" value="AB_hydrolase_fold"/>
</dbReference>
<dbReference type="AlphaFoldDB" id="A0AAW2YWG8"/>
<keyword evidence="1" id="KW-0812">Transmembrane</keyword>
<dbReference type="EMBL" id="JAOPGA020000768">
    <property type="protein sequence ID" value="KAL0481475.1"/>
    <property type="molecule type" value="Genomic_DNA"/>
</dbReference>
<sequence>MPNRITETYDALCDLIIRPERHDTYDEKQLGPKVFSLATTNDDSSSRHYCRKDLVVYNSRGLMLRCSHFEPVESQRRTERMPCVIYCHGNCGSRIDALPSVEVLLPFGFVAVLLITVFAFDFSGSGLSEGEYVSLGFYEKQDVGDVVTYLMGTKRVSKLGLWGRSMGAATSIIYSSLDPCISAVVTDSPFTSLHELIHEMVLGIQSWIPRAFIAAGVSMVGRTIQTRAGFDIELNTPIRYASRCTAPILMGHGVQDTFIRISHSEKLLKEYGGSPKTLVEMEGGHNSSRPESFYNQVGEFFHYWLVWKDNFVNAFKIVEQLHDVDIITQT</sequence>
<keyword evidence="1" id="KW-1133">Transmembrane helix</keyword>
<name>A0AAW2YWG8_9EUKA</name>
<evidence type="ECO:0000313" key="4">
    <source>
        <dbReference type="Proteomes" id="UP001431209"/>
    </source>
</evidence>
<gene>
    <name evidence="3" type="ORF">AKO1_011239</name>
</gene>
<evidence type="ECO:0000259" key="2">
    <source>
        <dbReference type="Pfam" id="PF00561"/>
    </source>
</evidence>
<dbReference type="Proteomes" id="UP001431209">
    <property type="component" value="Unassembled WGS sequence"/>
</dbReference>
<dbReference type="InterPro" id="IPR052920">
    <property type="entry name" value="DNA-binding_regulatory"/>
</dbReference>
<feature type="transmembrane region" description="Helical" evidence="1">
    <location>
        <begin position="103"/>
        <end position="120"/>
    </location>
</feature>
<keyword evidence="4" id="KW-1185">Reference proteome</keyword>
<dbReference type="InterPro" id="IPR000073">
    <property type="entry name" value="AB_hydrolase_1"/>
</dbReference>
<dbReference type="PANTHER" id="PTHR43358:SF4">
    <property type="entry name" value="ALPHA_BETA HYDROLASE FOLD-1 DOMAIN-CONTAINING PROTEIN"/>
    <property type="match status" value="1"/>
</dbReference>
<organism evidence="3 4">
    <name type="scientific">Acrasis kona</name>
    <dbReference type="NCBI Taxonomy" id="1008807"/>
    <lineage>
        <taxon>Eukaryota</taxon>
        <taxon>Discoba</taxon>
        <taxon>Heterolobosea</taxon>
        <taxon>Tetramitia</taxon>
        <taxon>Eutetramitia</taxon>
        <taxon>Acrasidae</taxon>
        <taxon>Acrasis</taxon>
    </lineage>
</organism>
<keyword evidence="1" id="KW-0472">Membrane</keyword>
<feature type="domain" description="AB hydrolase-1" evidence="2">
    <location>
        <begin position="83"/>
        <end position="225"/>
    </location>
</feature>
<comment type="caution">
    <text evidence="3">The sequence shown here is derived from an EMBL/GenBank/DDBJ whole genome shotgun (WGS) entry which is preliminary data.</text>
</comment>
<dbReference type="Gene3D" id="3.40.50.1820">
    <property type="entry name" value="alpha/beta hydrolase"/>
    <property type="match status" value="1"/>
</dbReference>
<evidence type="ECO:0000256" key="1">
    <source>
        <dbReference type="SAM" id="Phobius"/>
    </source>
</evidence>
<reference evidence="3 4" key="1">
    <citation type="submission" date="2024-03" db="EMBL/GenBank/DDBJ databases">
        <title>The Acrasis kona genome and developmental transcriptomes reveal deep origins of eukaryotic multicellular pathways.</title>
        <authorList>
            <person name="Sheikh S."/>
            <person name="Fu C.-J."/>
            <person name="Brown M.W."/>
            <person name="Baldauf S.L."/>
        </authorList>
    </citation>
    <scope>NUCLEOTIDE SEQUENCE [LARGE SCALE GENOMIC DNA]</scope>
    <source>
        <strain evidence="3 4">ATCC MYA-3509</strain>
    </source>
</reference>
<evidence type="ECO:0000313" key="3">
    <source>
        <dbReference type="EMBL" id="KAL0481475.1"/>
    </source>
</evidence>
<dbReference type="SUPFAM" id="SSF53474">
    <property type="entry name" value="alpha/beta-Hydrolases"/>
    <property type="match status" value="1"/>
</dbReference>
<dbReference type="Pfam" id="PF00561">
    <property type="entry name" value="Abhydrolase_1"/>
    <property type="match status" value="1"/>
</dbReference>
<dbReference type="PANTHER" id="PTHR43358">
    <property type="entry name" value="ALPHA/BETA-HYDROLASE"/>
    <property type="match status" value="1"/>
</dbReference>
<proteinExistence type="predicted"/>
<accession>A0AAW2YWG8</accession>